<name>A0ABX1LXG5_9CYAN</name>
<dbReference type="Proteomes" id="UP000738376">
    <property type="component" value="Unassembled WGS sequence"/>
</dbReference>
<proteinExistence type="predicted"/>
<accession>A0ABX1LXG5</accession>
<gene>
    <name evidence="1" type="ORF">HC246_19600</name>
</gene>
<protein>
    <submittedName>
        <fullName evidence="1">Uncharacterized protein</fullName>
    </submittedName>
</protein>
<dbReference type="RefSeq" id="WP_169365111.1">
    <property type="nucleotide sequence ID" value="NZ_JAAVJL010000002.1"/>
</dbReference>
<organism evidence="1 2">
    <name type="scientific">Pseudanabaena yagii GIHE-NHR1</name>
    <dbReference type="NCBI Taxonomy" id="2722753"/>
    <lineage>
        <taxon>Bacteria</taxon>
        <taxon>Bacillati</taxon>
        <taxon>Cyanobacteriota</taxon>
        <taxon>Cyanophyceae</taxon>
        <taxon>Pseudanabaenales</taxon>
        <taxon>Pseudanabaenaceae</taxon>
        <taxon>Pseudanabaena</taxon>
        <taxon>Pseudanabaena yagii</taxon>
    </lineage>
</organism>
<keyword evidence="2" id="KW-1185">Reference proteome</keyword>
<evidence type="ECO:0000313" key="1">
    <source>
        <dbReference type="EMBL" id="NMF60171.1"/>
    </source>
</evidence>
<sequence>MGNIRLLYRGTVNFSIKREFAVPIQFTQPKLLIEVSAARVPQATFGTLQSILFIPELGFTSGKAQSIKFDKNMIEIDVQFATNYRLIFAPYSKIRGNVNISIYEPLYAQNVQVLNVGQNIFIGSL</sequence>
<comment type="caution">
    <text evidence="1">The sequence shown here is derived from an EMBL/GenBank/DDBJ whole genome shotgun (WGS) entry which is preliminary data.</text>
</comment>
<evidence type="ECO:0000313" key="2">
    <source>
        <dbReference type="Proteomes" id="UP000738376"/>
    </source>
</evidence>
<reference evidence="1 2" key="1">
    <citation type="submission" date="2020-03" db="EMBL/GenBank/DDBJ databases">
        <title>Draft Genome Sequence of 2-Methylisoborneol Producing Pseudanabaena yagii Strain GIHE-NHR1 Isolated from North Han River in South Korea.</title>
        <authorList>
            <person name="Jeong J."/>
        </authorList>
    </citation>
    <scope>NUCLEOTIDE SEQUENCE [LARGE SCALE GENOMIC DNA]</scope>
    <source>
        <strain evidence="1 2">GIHE-NHR1</strain>
    </source>
</reference>
<dbReference type="EMBL" id="JAAVJL010000002">
    <property type="protein sequence ID" value="NMF60171.1"/>
    <property type="molecule type" value="Genomic_DNA"/>
</dbReference>